<evidence type="ECO:0008006" key="3">
    <source>
        <dbReference type="Google" id="ProtNLM"/>
    </source>
</evidence>
<dbReference type="EMBL" id="NQKI01000024">
    <property type="protein sequence ID" value="OZY58598.1"/>
    <property type="molecule type" value="Genomic_DNA"/>
</dbReference>
<name>A0A266N7V1_9PSED</name>
<protein>
    <recommendedName>
        <fullName evidence="3">Lysis protein</fullName>
    </recommendedName>
</protein>
<organism evidence="1 2">
    <name type="scientific">Pseudomonas lundensis</name>
    <dbReference type="NCBI Taxonomy" id="86185"/>
    <lineage>
        <taxon>Bacteria</taxon>
        <taxon>Pseudomonadati</taxon>
        <taxon>Pseudomonadota</taxon>
        <taxon>Gammaproteobacteria</taxon>
        <taxon>Pseudomonadales</taxon>
        <taxon>Pseudomonadaceae</taxon>
        <taxon>Pseudomonas</taxon>
    </lineage>
</organism>
<proteinExistence type="predicted"/>
<sequence length="148" mass="15863">MKTLAGLCAVLVIGLLLALWRLDHVSTRLDAATSRVGVLEGEAKAYEQALIVRDSIDRQYQEAIRNAEDSKPQLVADLTAGVKRVYVRAACVPAHTDATGSADAATPELAADARQDYADLVVANKKVTAQVIGLQDFITSSCKRNPTK</sequence>
<comment type="caution">
    <text evidence="1">The sequence shown here is derived from an EMBL/GenBank/DDBJ whole genome shotgun (WGS) entry which is preliminary data.</text>
</comment>
<dbReference type="InterPro" id="IPR004929">
    <property type="entry name" value="I-spanin"/>
</dbReference>
<evidence type="ECO:0000313" key="2">
    <source>
        <dbReference type="Proteomes" id="UP000215788"/>
    </source>
</evidence>
<evidence type="ECO:0000313" key="1">
    <source>
        <dbReference type="EMBL" id="OZY58598.1"/>
    </source>
</evidence>
<reference evidence="1 2" key="1">
    <citation type="submission" date="2017-08" db="EMBL/GenBank/DDBJ databases">
        <title>Genomic and metabolic characterisation of spoilage-associated Pseudomonas species.</title>
        <authorList>
            <person name="Stanborough T."/>
            <person name="Fegan N."/>
            <person name="Powell S.M."/>
            <person name="Singh T."/>
            <person name="Tamplin M.L."/>
            <person name="Chandry P.S."/>
        </authorList>
    </citation>
    <scope>NUCLEOTIDE SEQUENCE [LARGE SCALE GENOMIC DNA]</scope>
    <source>
        <strain evidence="1 2">L1802</strain>
    </source>
</reference>
<dbReference type="Pfam" id="PF03245">
    <property type="entry name" value="Phage_lysis"/>
    <property type="match status" value="1"/>
</dbReference>
<dbReference type="AlphaFoldDB" id="A0A266N7V1"/>
<dbReference type="Proteomes" id="UP000215788">
    <property type="component" value="Unassembled WGS sequence"/>
</dbReference>
<gene>
    <name evidence="1" type="ORF">CJF39_15140</name>
</gene>
<dbReference type="RefSeq" id="WP_094994151.1">
    <property type="nucleotide sequence ID" value="NZ_NQKI01000024.1"/>
</dbReference>
<accession>A0A266N7V1</accession>
<dbReference type="GO" id="GO:0044659">
    <property type="term" value="P:viral release from host cell by cytolysis"/>
    <property type="evidence" value="ECO:0007669"/>
    <property type="project" value="InterPro"/>
</dbReference>